<keyword evidence="10" id="KW-1185">Reference proteome</keyword>
<sequence>MVVRNINMQKLSPAQLRAAFKQKLQTFVRNFSNVWAAAKEQGLGGIAKLIWQDLFVGRSLFQWAYLLLLSSVPFILEFTNGEAQHDWLGLFASWTGIVCVILVAEGRASNYLFGAVNSAIYLLLSFQASFYGEVLTTVYFFVMQPIGLYTWLSNRVNEQEKTESSHFEAKKLNWKGWLKYLALTALIWIGMGFAYKSIHSHRPFRDSVTDATNGIGQLLMTGLYREQWIFWIATNLFSIYLWWGSNLHIQAMYWVYTLNSLVGWYQWSRAVRKK</sequence>
<accession>A0ABS5AVW0</accession>
<comment type="similarity">
    <text evidence="2">Belongs to the nicotinamide ribonucleoside (NR) uptake permease (TC 4.B.1) family.</text>
</comment>
<dbReference type="RefSeq" id="WP_209551094.1">
    <property type="nucleotide sequence ID" value="NZ_QFAY01000008.1"/>
</dbReference>
<evidence type="ECO:0000256" key="5">
    <source>
        <dbReference type="ARBA" id="ARBA00022692"/>
    </source>
</evidence>
<keyword evidence="7 8" id="KW-0472">Membrane</keyword>
<evidence type="ECO:0000313" key="10">
    <source>
        <dbReference type="Proteomes" id="UP001519349"/>
    </source>
</evidence>
<keyword evidence="5 8" id="KW-0812">Transmembrane</keyword>
<feature type="transmembrane region" description="Helical" evidence="8">
    <location>
        <begin position="177"/>
        <end position="195"/>
    </location>
</feature>
<feature type="transmembrane region" description="Helical" evidence="8">
    <location>
        <begin position="228"/>
        <end position="245"/>
    </location>
</feature>
<feature type="transmembrane region" description="Helical" evidence="8">
    <location>
        <begin position="55"/>
        <end position="75"/>
    </location>
</feature>
<feature type="transmembrane region" description="Helical" evidence="8">
    <location>
        <begin position="87"/>
        <end position="104"/>
    </location>
</feature>
<protein>
    <submittedName>
        <fullName evidence="9">Nicotinamide mononucleotide transporter PnuC</fullName>
    </submittedName>
</protein>
<evidence type="ECO:0000256" key="6">
    <source>
        <dbReference type="ARBA" id="ARBA00022989"/>
    </source>
</evidence>
<dbReference type="PANTHER" id="PTHR36122:SF2">
    <property type="entry name" value="NICOTINAMIDE RIBOSIDE TRANSPORTER PNUC"/>
    <property type="match status" value="1"/>
</dbReference>
<comment type="caution">
    <text evidence="9">The sequence shown here is derived from an EMBL/GenBank/DDBJ whole genome shotgun (WGS) entry which is preliminary data.</text>
</comment>
<keyword evidence="3" id="KW-0813">Transport</keyword>
<keyword evidence="6 8" id="KW-1133">Transmembrane helix</keyword>
<name>A0ABS5AVW0_9STRE</name>
<dbReference type="NCBIfam" id="TIGR01528">
    <property type="entry name" value="NMN_trans_PnuC"/>
    <property type="match status" value="1"/>
</dbReference>
<evidence type="ECO:0000313" key="9">
    <source>
        <dbReference type="EMBL" id="MBP2620712.1"/>
    </source>
</evidence>
<dbReference type="Proteomes" id="UP001519349">
    <property type="component" value="Unassembled WGS sequence"/>
</dbReference>
<keyword evidence="4" id="KW-1003">Cell membrane</keyword>
<proteinExistence type="inferred from homology"/>
<evidence type="ECO:0000256" key="4">
    <source>
        <dbReference type="ARBA" id="ARBA00022475"/>
    </source>
</evidence>
<evidence type="ECO:0000256" key="3">
    <source>
        <dbReference type="ARBA" id="ARBA00022448"/>
    </source>
</evidence>
<evidence type="ECO:0000256" key="8">
    <source>
        <dbReference type="SAM" id="Phobius"/>
    </source>
</evidence>
<dbReference type="EMBL" id="QFAY01000008">
    <property type="protein sequence ID" value="MBP2620712.1"/>
    <property type="molecule type" value="Genomic_DNA"/>
</dbReference>
<organism evidence="9 10">
    <name type="scientific">Streptococcus panodentis</name>
    <dbReference type="NCBI Taxonomy" id="1581472"/>
    <lineage>
        <taxon>Bacteria</taxon>
        <taxon>Bacillati</taxon>
        <taxon>Bacillota</taxon>
        <taxon>Bacilli</taxon>
        <taxon>Lactobacillales</taxon>
        <taxon>Streptococcaceae</taxon>
        <taxon>Streptococcus</taxon>
    </lineage>
</organism>
<gene>
    <name evidence="9" type="ORF">DHL47_05045</name>
</gene>
<dbReference type="InterPro" id="IPR006419">
    <property type="entry name" value="NMN_transpt_PnuC"/>
</dbReference>
<dbReference type="PANTHER" id="PTHR36122">
    <property type="entry name" value="NICOTINAMIDE RIBOSIDE TRANSPORTER PNUC"/>
    <property type="match status" value="1"/>
</dbReference>
<evidence type="ECO:0000256" key="2">
    <source>
        <dbReference type="ARBA" id="ARBA00006669"/>
    </source>
</evidence>
<comment type="subcellular location">
    <subcellularLocation>
        <location evidence="1">Cell membrane</location>
        <topology evidence="1">Multi-pass membrane protein</topology>
    </subcellularLocation>
</comment>
<evidence type="ECO:0000256" key="7">
    <source>
        <dbReference type="ARBA" id="ARBA00023136"/>
    </source>
</evidence>
<feature type="transmembrane region" description="Helical" evidence="8">
    <location>
        <begin position="111"/>
        <end position="131"/>
    </location>
</feature>
<dbReference type="Pfam" id="PF04973">
    <property type="entry name" value="NMN_transporter"/>
    <property type="match status" value="1"/>
</dbReference>
<evidence type="ECO:0000256" key="1">
    <source>
        <dbReference type="ARBA" id="ARBA00004651"/>
    </source>
</evidence>
<reference evidence="9 10" key="1">
    <citation type="submission" date="2018-05" db="EMBL/GenBank/DDBJ databases">
        <title>Draft genome sequence of Streptococcus panodentis CCUG 70867T.</title>
        <authorList>
            <person name="Salva-Serra F."/>
            <person name="Mendez V."/>
            <person name="Jaen-Luchoro D."/>
            <person name="Gonzales-Siles L."/>
            <person name="Karlsson R."/>
            <person name="Engstrom-Jakobsson H."/>
            <person name="Busquets A."/>
            <person name="Gomila M."/>
            <person name="Pineiro-Iglesias B."/>
            <person name="Bennasar-Figueras A."/>
            <person name="Seeger M."/>
            <person name="Moore E."/>
        </authorList>
    </citation>
    <scope>NUCLEOTIDE SEQUENCE [LARGE SCALE GENOMIC DNA]</scope>
    <source>
        <strain evidence="9 10">CCUG 70867</strain>
    </source>
</reference>